<comment type="caution">
    <text evidence="1">The sequence shown here is derived from an EMBL/GenBank/DDBJ whole genome shotgun (WGS) entry which is preliminary data.</text>
</comment>
<accession>A0ACB9NWB3</accession>
<organism evidence="1 2">
    <name type="scientific">Melastoma candidum</name>
    <dbReference type="NCBI Taxonomy" id="119954"/>
    <lineage>
        <taxon>Eukaryota</taxon>
        <taxon>Viridiplantae</taxon>
        <taxon>Streptophyta</taxon>
        <taxon>Embryophyta</taxon>
        <taxon>Tracheophyta</taxon>
        <taxon>Spermatophyta</taxon>
        <taxon>Magnoliopsida</taxon>
        <taxon>eudicotyledons</taxon>
        <taxon>Gunneridae</taxon>
        <taxon>Pentapetalae</taxon>
        <taxon>rosids</taxon>
        <taxon>malvids</taxon>
        <taxon>Myrtales</taxon>
        <taxon>Melastomataceae</taxon>
        <taxon>Melastomatoideae</taxon>
        <taxon>Melastomateae</taxon>
        <taxon>Melastoma</taxon>
    </lineage>
</organism>
<dbReference type="EMBL" id="CM042886">
    <property type="protein sequence ID" value="KAI4340346.1"/>
    <property type="molecule type" value="Genomic_DNA"/>
</dbReference>
<protein>
    <submittedName>
        <fullName evidence="1">Uncharacterized protein</fullName>
    </submittedName>
</protein>
<dbReference type="Proteomes" id="UP001057402">
    <property type="component" value="Chromosome 7"/>
</dbReference>
<sequence length="181" mass="19147">MCVQFCRFMRGLAIIRHCRGSSILSNSKGAITRRNQSEAIAPSPWVSGRNGRYVNGSLIAEVGEAPTERVEEPVTLGSGFAAVKSGVVGGLDGRDGKPLWGRSVTVAGWARRRLLDLRASKEDGFAVGSGEDREDGLLLLPALGMPRGGGFVAGTPWGRDRDRIFLLLGPSLGPSCSPPTS</sequence>
<evidence type="ECO:0000313" key="1">
    <source>
        <dbReference type="EMBL" id="KAI4340346.1"/>
    </source>
</evidence>
<evidence type="ECO:0000313" key="2">
    <source>
        <dbReference type="Proteomes" id="UP001057402"/>
    </source>
</evidence>
<proteinExistence type="predicted"/>
<keyword evidence="2" id="KW-1185">Reference proteome</keyword>
<gene>
    <name evidence="1" type="ORF">MLD38_025193</name>
</gene>
<name>A0ACB9NWB3_9MYRT</name>
<reference evidence="2" key="1">
    <citation type="journal article" date="2023" name="Front. Plant Sci.">
        <title>Chromosomal-level genome assembly of Melastoma candidum provides insights into trichome evolution.</title>
        <authorList>
            <person name="Zhong Y."/>
            <person name="Wu W."/>
            <person name="Sun C."/>
            <person name="Zou P."/>
            <person name="Liu Y."/>
            <person name="Dai S."/>
            <person name="Zhou R."/>
        </authorList>
    </citation>
    <scope>NUCLEOTIDE SEQUENCE [LARGE SCALE GENOMIC DNA]</scope>
</reference>